<keyword evidence="2" id="KW-0143">Chaperone</keyword>
<reference evidence="3 4" key="1">
    <citation type="submission" date="2018-06" db="EMBL/GenBank/DDBJ databases">
        <title>A transcriptomic atlas of mushroom development highlights an independent origin of complex multicellularity.</title>
        <authorList>
            <consortium name="DOE Joint Genome Institute"/>
            <person name="Krizsan K."/>
            <person name="Almasi E."/>
            <person name="Merenyi Z."/>
            <person name="Sahu N."/>
            <person name="Viragh M."/>
            <person name="Koszo T."/>
            <person name="Mondo S."/>
            <person name="Kiss B."/>
            <person name="Balint B."/>
            <person name="Kues U."/>
            <person name="Barry K."/>
            <person name="Hegedus J.C."/>
            <person name="Henrissat B."/>
            <person name="Johnson J."/>
            <person name="Lipzen A."/>
            <person name="Ohm R."/>
            <person name="Nagy I."/>
            <person name="Pangilinan J."/>
            <person name="Yan J."/>
            <person name="Xiong Y."/>
            <person name="Grigoriev I.V."/>
            <person name="Hibbett D.S."/>
            <person name="Nagy L.G."/>
        </authorList>
    </citation>
    <scope>NUCLEOTIDE SEQUENCE [LARGE SCALE GENOMIC DNA]</scope>
    <source>
        <strain evidence="3 4">SZMC22713</strain>
    </source>
</reference>
<name>A0A4Y7QMJ1_9AGAM</name>
<dbReference type="AlphaFoldDB" id="A0A4Y7QMJ1"/>
<dbReference type="Proteomes" id="UP000294933">
    <property type="component" value="Unassembled WGS sequence"/>
</dbReference>
<evidence type="ECO:0000313" key="3">
    <source>
        <dbReference type="EMBL" id="TDL28586.1"/>
    </source>
</evidence>
<dbReference type="PANTHER" id="PTHR33643:SF1">
    <property type="entry name" value="UREASE ACCESSORY PROTEIN D"/>
    <property type="match status" value="1"/>
</dbReference>
<dbReference type="VEuPathDB" id="FungiDB:BD410DRAFT_818133"/>
<comment type="similarity">
    <text evidence="1">Belongs to the UreD family.</text>
</comment>
<dbReference type="PANTHER" id="PTHR33643">
    <property type="entry name" value="UREASE ACCESSORY PROTEIN D"/>
    <property type="match status" value="1"/>
</dbReference>
<dbReference type="EMBL" id="ML170157">
    <property type="protein sequence ID" value="TDL28586.1"/>
    <property type="molecule type" value="Genomic_DNA"/>
</dbReference>
<evidence type="ECO:0000313" key="4">
    <source>
        <dbReference type="Proteomes" id="UP000294933"/>
    </source>
</evidence>
<dbReference type="OrthoDB" id="5550464at2759"/>
<sequence>MVMDTAASSVPPQKLAGTGNITLHLHGHQAVFSELSYCYPLKLLSPRIAERAVAIAYVLSYGGGLVGGDRINLRTDVGSGARLLLLTQGSTKIFKQRVGLRASSVHPASADGERTIQVIDAAISADALLLLLPDPVTCFSDAFYNQKQTFRLEIGASIVLLDWITAGRVSRGEEWDFSRYCSINEVWVGDKRVARDAQLLEKQTQQSGSKFVPLRSLKDRLGHYSCYATLLLYGPLVVPTITTLAQRYASVQVYQQNVPPDFVWSLASLENGCVVRLAGKETELVKFWLRDSLKGLESVVGIDALRNAFV</sequence>
<evidence type="ECO:0000256" key="2">
    <source>
        <dbReference type="ARBA" id="ARBA00023186"/>
    </source>
</evidence>
<dbReference type="STRING" id="50990.A0A4Y7QMJ1"/>
<dbReference type="GO" id="GO:0016151">
    <property type="term" value="F:nickel cation binding"/>
    <property type="evidence" value="ECO:0007669"/>
    <property type="project" value="InterPro"/>
</dbReference>
<gene>
    <name evidence="3" type="ORF">BD410DRAFT_818133</name>
</gene>
<dbReference type="HAMAP" id="MF_01384">
    <property type="entry name" value="UreD"/>
    <property type="match status" value="1"/>
</dbReference>
<accession>A0A4Y7QMJ1</accession>
<dbReference type="InterPro" id="IPR002669">
    <property type="entry name" value="UreD"/>
</dbReference>
<proteinExistence type="inferred from homology"/>
<organism evidence="3 4">
    <name type="scientific">Rickenella mellea</name>
    <dbReference type="NCBI Taxonomy" id="50990"/>
    <lineage>
        <taxon>Eukaryota</taxon>
        <taxon>Fungi</taxon>
        <taxon>Dikarya</taxon>
        <taxon>Basidiomycota</taxon>
        <taxon>Agaricomycotina</taxon>
        <taxon>Agaricomycetes</taxon>
        <taxon>Hymenochaetales</taxon>
        <taxon>Rickenellaceae</taxon>
        <taxon>Rickenella</taxon>
    </lineage>
</organism>
<dbReference type="Pfam" id="PF01774">
    <property type="entry name" value="UreD"/>
    <property type="match status" value="1"/>
</dbReference>
<protein>
    <submittedName>
        <fullName evidence="3">UreD-domain-containing protein</fullName>
    </submittedName>
</protein>
<evidence type="ECO:0000256" key="1">
    <source>
        <dbReference type="ARBA" id="ARBA00007177"/>
    </source>
</evidence>
<keyword evidence="4" id="KW-1185">Reference proteome</keyword>